<organism evidence="17 18">
    <name type="scientific">Fastidiosipila sanguinis</name>
    <dbReference type="NCBI Taxonomy" id="236753"/>
    <lineage>
        <taxon>Bacteria</taxon>
        <taxon>Bacillati</taxon>
        <taxon>Bacillota</taxon>
        <taxon>Clostridia</taxon>
        <taxon>Eubacteriales</taxon>
        <taxon>Oscillospiraceae</taxon>
        <taxon>Fastidiosipila</taxon>
    </lineage>
</organism>
<dbReference type="EMBL" id="CP027226">
    <property type="protein sequence ID" value="AVM42060.1"/>
    <property type="molecule type" value="Genomic_DNA"/>
</dbReference>
<evidence type="ECO:0000259" key="16">
    <source>
        <dbReference type="Pfam" id="PF00365"/>
    </source>
</evidence>
<dbReference type="GO" id="GO:0042802">
    <property type="term" value="F:identical protein binding"/>
    <property type="evidence" value="ECO:0007669"/>
    <property type="project" value="TreeGrafter"/>
</dbReference>
<protein>
    <recommendedName>
        <fullName evidence="15">ATP-dependent 6-phosphofructokinase</fullName>
        <shortName evidence="15">ATP-PFK</shortName>
        <shortName evidence="15">Phosphofructokinase</shortName>
        <ecNumber evidence="15">2.7.1.11</ecNumber>
    </recommendedName>
    <alternativeName>
        <fullName evidence="15">Phosphohexokinase</fullName>
    </alternativeName>
</protein>
<dbReference type="Gene3D" id="3.40.50.460">
    <property type="entry name" value="Phosphofructokinase domain"/>
    <property type="match status" value="1"/>
</dbReference>
<keyword evidence="6 15" id="KW-0021">Allosteric enzyme</keyword>
<comment type="subunit">
    <text evidence="15">Homotetramer.</text>
</comment>
<dbReference type="GO" id="GO:0005524">
    <property type="term" value="F:ATP binding"/>
    <property type="evidence" value="ECO:0007669"/>
    <property type="project" value="UniProtKB-UniRule"/>
</dbReference>
<evidence type="ECO:0000256" key="11">
    <source>
        <dbReference type="ARBA" id="ARBA00022840"/>
    </source>
</evidence>
<feature type="domain" description="Phosphofructokinase" evidence="16">
    <location>
        <begin position="13"/>
        <end position="286"/>
    </location>
</feature>
<comment type="similarity">
    <text evidence="15">Belongs to the phosphofructokinase type A (PFKA) family. ATP-dependent PFK group I subfamily. Prokaryotic clade 'B1' sub-subfamily.</text>
</comment>
<dbReference type="Gene3D" id="3.40.50.450">
    <property type="match status" value="1"/>
</dbReference>
<keyword evidence="10 15" id="KW-0418">Kinase</keyword>
<comment type="function">
    <text evidence="2 15">Catalyzes the phosphorylation of D-fructose 6-phosphate to fructose 1,6-bisphosphate by ATP, the first committing step of glycolysis.</text>
</comment>
<dbReference type="PROSITE" id="PS00433">
    <property type="entry name" value="PHOSPHOFRUCTOKINASE"/>
    <property type="match status" value="1"/>
</dbReference>
<feature type="binding site" evidence="15">
    <location>
        <begin position="82"/>
        <end position="83"/>
    </location>
    <ligand>
        <name>ATP</name>
        <dbReference type="ChEBI" id="CHEBI:30616"/>
    </ligand>
</feature>
<dbReference type="PRINTS" id="PR00476">
    <property type="entry name" value="PHFRCTKINASE"/>
</dbReference>
<dbReference type="InterPro" id="IPR015912">
    <property type="entry name" value="Phosphofructokinase_CS"/>
</dbReference>
<feature type="binding site" evidence="15">
    <location>
        <position position="21"/>
    </location>
    <ligand>
        <name>ATP</name>
        <dbReference type="ChEBI" id="CHEBI:30616"/>
    </ligand>
</feature>
<dbReference type="InterPro" id="IPR012828">
    <property type="entry name" value="PFKA_ATP_prok"/>
</dbReference>
<feature type="binding site" description="in other chain" evidence="15">
    <location>
        <begin position="260"/>
        <end position="263"/>
    </location>
    <ligand>
        <name>substrate</name>
        <note>ligand shared between dimeric partners</note>
    </ligand>
</feature>
<evidence type="ECO:0000256" key="15">
    <source>
        <dbReference type="HAMAP-Rule" id="MF_00339"/>
    </source>
</evidence>
<evidence type="ECO:0000256" key="4">
    <source>
        <dbReference type="ARBA" id="ARBA00004679"/>
    </source>
</evidence>
<dbReference type="KEGG" id="fsa:C5Q98_01905"/>
<dbReference type="Proteomes" id="UP000237947">
    <property type="component" value="Chromosome"/>
</dbReference>
<feature type="binding site" evidence="15">
    <location>
        <position position="113"/>
    </location>
    <ligand>
        <name>Mg(2+)</name>
        <dbReference type="ChEBI" id="CHEBI:18420"/>
        <note>catalytic</note>
    </ligand>
</feature>
<dbReference type="AlphaFoldDB" id="A0A2S0KLZ3"/>
<feature type="binding site" description="in other chain" evidence="15">
    <location>
        <begin position="135"/>
        <end position="137"/>
    </location>
    <ligand>
        <name>substrate</name>
        <note>ligand shared between dimeric partners</note>
    </ligand>
</feature>
<evidence type="ECO:0000256" key="3">
    <source>
        <dbReference type="ARBA" id="ARBA00004496"/>
    </source>
</evidence>
<dbReference type="GO" id="GO:0003872">
    <property type="term" value="F:6-phosphofructokinase activity"/>
    <property type="evidence" value="ECO:0007669"/>
    <property type="project" value="UniProtKB-UniRule"/>
</dbReference>
<feature type="binding site" evidence="15">
    <location>
        <position position="254"/>
    </location>
    <ligand>
        <name>substrate</name>
        <note>ligand shared between dimeric partners</note>
    </ligand>
</feature>
<evidence type="ECO:0000256" key="7">
    <source>
        <dbReference type="ARBA" id="ARBA00022679"/>
    </source>
</evidence>
<dbReference type="InterPro" id="IPR035966">
    <property type="entry name" value="PKF_sf"/>
</dbReference>
<comment type="pathway">
    <text evidence="4 15">Carbohydrate degradation; glycolysis; D-glyceraldehyde 3-phosphate and glycerone phosphate from D-glucose: step 3/4.</text>
</comment>
<dbReference type="OrthoDB" id="9802503at2"/>
<dbReference type="PANTHER" id="PTHR13697:SF4">
    <property type="entry name" value="ATP-DEPENDENT 6-PHOSPHOFRUCTOKINASE"/>
    <property type="match status" value="1"/>
</dbReference>
<name>A0A2S0KLZ3_9FIRM</name>
<dbReference type="HAMAP" id="MF_00339">
    <property type="entry name" value="Phosphofructokinase_I_B1"/>
    <property type="match status" value="1"/>
</dbReference>
<comment type="catalytic activity">
    <reaction evidence="14 15">
        <text>beta-D-fructose 6-phosphate + ATP = beta-D-fructose 1,6-bisphosphate + ADP + H(+)</text>
        <dbReference type="Rhea" id="RHEA:16109"/>
        <dbReference type="ChEBI" id="CHEBI:15378"/>
        <dbReference type="ChEBI" id="CHEBI:30616"/>
        <dbReference type="ChEBI" id="CHEBI:32966"/>
        <dbReference type="ChEBI" id="CHEBI:57634"/>
        <dbReference type="ChEBI" id="CHEBI:456216"/>
        <dbReference type="EC" id="2.7.1.11"/>
    </reaction>
</comment>
<comment type="caution">
    <text evidence="15">Lacks conserved residue(s) required for the propagation of feature annotation.</text>
</comment>
<dbReference type="UniPathway" id="UPA00109">
    <property type="reaction ID" value="UER00182"/>
</dbReference>
<dbReference type="GO" id="GO:0006002">
    <property type="term" value="P:fructose 6-phosphate metabolic process"/>
    <property type="evidence" value="ECO:0007669"/>
    <property type="project" value="UniProtKB-UniRule"/>
</dbReference>
<evidence type="ECO:0000256" key="9">
    <source>
        <dbReference type="ARBA" id="ARBA00022741"/>
    </source>
</evidence>
<feature type="binding site" description="in other chain" evidence="15">
    <location>
        <begin position="224"/>
        <end position="226"/>
    </location>
    <ligand>
        <name>ADP</name>
        <dbReference type="ChEBI" id="CHEBI:456216"/>
        <note>allosteric activator; ligand shared between dimeric partners</note>
    </ligand>
</feature>
<evidence type="ECO:0000256" key="14">
    <source>
        <dbReference type="ARBA" id="ARBA00048070"/>
    </source>
</evidence>
<dbReference type="FunFam" id="3.40.50.460:FF:000002">
    <property type="entry name" value="ATP-dependent 6-phosphofructokinase"/>
    <property type="match status" value="1"/>
</dbReference>
<dbReference type="GO" id="GO:0070095">
    <property type="term" value="F:fructose-6-phosphate binding"/>
    <property type="evidence" value="ECO:0007669"/>
    <property type="project" value="TreeGrafter"/>
</dbReference>
<sequence>MADKSKMNPNIKNIGVLTSGGDAPGMNAIVRAVVRAGLSFGYGMYGVRRGFHGLWRGDIERLETKDVSGILQRGGTFLMTARSDSFRTLEGQKKAKNMMDVFGIDALVVIGGDGTFQGAQALTRLGVPVICIPGTIDNDIDCTEYTVGFDTALNTAMEAIDKIKDTASSHERCSVVEVMGRNAGYLALEAGISTGAEVILIPEVEWDFNQDVVRRLLYCRNAGKNHYVVLVAEGAGNAEEIAQKIQDETGIESRATVLGHMQRGGSPTVRDRYTASLMGATAIDCINEDNMNRIIGVKGGQIVDIDIEEGLASKKVLNKKIYDIAGYIAI</sequence>
<accession>A0A2S0KLZ3</accession>
<evidence type="ECO:0000256" key="8">
    <source>
        <dbReference type="ARBA" id="ARBA00022723"/>
    </source>
</evidence>
<dbReference type="GO" id="GO:0005945">
    <property type="term" value="C:6-phosphofructokinase complex"/>
    <property type="evidence" value="ECO:0007669"/>
    <property type="project" value="TreeGrafter"/>
</dbReference>
<evidence type="ECO:0000313" key="17">
    <source>
        <dbReference type="EMBL" id="AVM42060.1"/>
    </source>
</evidence>
<reference evidence="18" key="1">
    <citation type="submission" date="2018-02" db="EMBL/GenBank/DDBJ databases">
        <authorList>
            <person name="Holder M.E."/>
            <person name="Ajami N.J."/>
            <person name="Petrosino J.F."/>
        </authorList>
    </citation>
    <scope>NUCLEOTIDE SEQUENCE [LARGE SCALE GENOMIC DNA]</scope>
    <source>
        <strain evidence="18">CCUG 47711</strain>
    </source>
</reference>
<feature type="binding site" description="in other chain" evidence="15">
    <location>
        <position position="164"/>
    </location>
    <ligand>
        <name>ADP</name>
        <dbReference type="ChEBI" id="CHEBI:456216"/>
        <note>allosteric activator; ligand shared between dimeric partners</note>
    </ligand>
</feature>
<comment type="activity regulation">
    <text evidence="15">Allosterically activated by ADP and other diphosphonucleosides, and allosterically inhibited by phosphoenolpyruvate.</text>
</comment>
<dbReference type="PIRSF" id="PIRSF000532">
    <property type="entry name" value="ATP_PFK_prok"/>
    <property type="match status" value="1"/>
</dbReference>
<dbReference type="GO" id="GO:0046872">
    <property type="term" value="F:metal ion binding"/>
    <property type="evidence" value="ECO:0007669"/>
    <property type="project" value="UniProtKB-KW"/>
</dbReference>
<dbReference type="EC" id="2.7.1.11" evidence="15"/>
<feature type="binding site" description="in other chain" evidence="15">
    <location>
        <begin position="179"/>
        <end position="181"/>
    </location>
    <ligand>
        <name>substrate</name>
        <note>ligand shared between dimeric partners</note>
    </ligand>
</feature>
<comment type="subcellular location">
    <subcellularLocation>
        <location evidence="3 15">Cytoplasm</location>
    </subcellularLocation>
</comment>
<keyword evidence="8 15" id="KW-0479">Metal-binding</keyword>
<dbReference type="GO" id="GO:0030388">
    <property type="term" value="P:fructose 1,6-bisphosphate metabolic process"/>
    <property type="evidence" value="ECO:0007669"/>
    <property type="project" value="TreeGrafter"/>
</dbReference>
<feature type="binding site" description="in other chain" evidence="15">
    <location>
        <position position="233"/>
    </location>
    <ligand>
        <name>substrate</name>
        <note>ligand shared between dimeric partners</note>
    </ligand>
</feature>
<comment type="cofactor">
    <cofactor evidence="1 15">
        <name>Mg(2+)</name>
        <dbReference type="ChEBI" id="CHEBI:18420"/>
    </cofactor>
</comment>
<dbReference type="InterPro" id="IPR022953">
    <property type="entry name" value="ATP_PFK"/>
</dbReference>
<dbReference type="GO" id="GO:0016208">
    <property type="term" value="F:AMP binding"/>
    <property type="evidence" value="ECO:0007669"/>
    <property type="project" value="TreeGrafter"/>
</dbReference>
<keyword evidence="7 15" id="KW-0808">Transferase</keyword>
<dbReference type="NCBIfam" id="NF002872">
    <property type="entry name" value="PRK03202.1"/>
    <property type="match status" value="1"/>
</dbReference>
<feature type="binding site" description="in other chain" evidence="15">
    <location>
        <begin position="195"/>
        <end position="197"/>
    </location>
    <ligand>
        <name>ADP</name>
        <dbReference type="ChEBI" id="CHEBI:456216"/>
        <note>allosteric activator; ligand shared between dimeric partners</note>
    </ligand>
</feature>
<feature type="binding site" evidence="15">
    <location>
        <position position="172"/>
    </location>
    <ligand>
        <name>substrate</name>
        <note>ligand shared between dimeric partners</note>
    </ligand>
</feature>
<keyword evidence="9 15" id="KW-0547">Nucleotide-binding</keyword>
<evidence type="ECO:0000256" key="2">
    <source>
        <dbReference type="ARBA" id="ARBA00002659"/>
    </source>
</evidence>
<dbReference type="NCBIfam" id="TIGR02482">
    <property type="entry name" value="PFKA_ATP"/>
    <property type="match status" value="1"/>
</dbReference>
<evidence type="ECO:0000256" key="5">
    <source>
        <dbReference type="ARBA" id="ARBA00022490"/>
    </source>
</evidence>
<dbReference type="RefSeq" id="WP_106012046.1">
    <property type="nucleotide sequence ID" value="NZ_CP027226.1"/>
</dbReference>
<evidence type="ECO:0000256" key="12">
    <source>
        <dbReference type="ARBA" id="ARBA00022842"/>
    </source>
</evidence>
<keyword evidence="11 15" id="KW-0067">ATP-binding</keyword>
<keyword evidence="5 15" id="KW-0963">Cytoplasm</keyword>
<proteinExistence type="inferred from homology"/>
<keyword evidence="18" id="KW-1185">Reference proteome</keyword>
<dbReference type="GO" id="GO:0048029">
    <property type="term" value="F:monosaccharide binding"/>
    <property type="evidence" value="ECO:0007669"/>
    <property type="project" value="TreeGrafter"/>
</dbReference>
<evidence type="ECO:0000256" key="13">
    <source>
        <dbReference type="ARBA" id="ARBA00023152"/>
    </source>
</evidence>
<evidence type="ECO:0000256" key="10">
    <source>
        <dbReference type="ARBA" id="ARBA00022777"/>
    </source>
</evidence>
<evidence type="ECO:0000256" key="1">
    <source>
        <dbReference type="ARBA" id="ARBA00001946"/>
    </source>
</evidence>
<dbReference type="GO" id="GO:0061621">
    <property type="term" value="P:canonical glycolysis"/>
    <property type="evidence" value="ECO:0007669"/>
    <property type="project" value="TreeGrafter"/>
</dbReference>
<keyword evidence="12 15" id="KW-0460">Magnesium</keyword>
<dbReference type="SUPFAM" id="SSF53784">
    <property type="entry name" value="Phosphofructokinase"/>
    <property type="match status" value="1"/>
</dbReference>
<evidence type="ECO:0000313" key="18">
    <source>
        <dbReference type="Proteomes" id="UP000237947"/>
    </source>
</evidence>
<dbReference type="InterPro" id="IPR000023">
    <property type="entry name" value="Phosphofructokinase_dom"/>
</dbReference>
<feature type="binding site" evidence="15">
    <location>
        <begin position="31"/>
        <end position="35"/>
    </location>
    <ligand>
        <name>ADP</name>
        <dbReference type="ChEBI" id="CHEBI:456216"/>
        <note>allosteric activator; ligand shared between dimeric partners</note>
    </ligand>
</feature>
<keyword evidence="13 15" id="KW-0324">Glycolysis</keyword>
<feature type="active site" description="Proton acceptor" evidence="15">
    <location>
        <position position="137"/>
    </location>
</feature>
<dbReference type="InterPro" id="IPR012003">
    <property type="entry name" value="ATP_PFK_prok-type"/>
</dbReference>
<gene>
    <name evidence="15 17" type="primary">pfkA</name>
    <name evidence="17" type="ORF">C5Q98_01905</name>
</gene>
<dbReference type="PANTHER" id="PTHR13697">
    <property type="entry name" value="PHOSPHOFRUCTOKINASE"/>
    <property type="match status" value="1"/>
</dbReference>
<dbReference type="Pfam" id="PF00365">
    <property type="entry name" value="PFK"/>
    <property type="match status" value="1"/>
</dbReference>
<evidence type="ECO:0000256" key="6">
    <source>
        <dbReference type="ARBA" id="ARBA00022533"/>
    </source>
</evidence>
<feature type="binding site" evidence="15">
    <location>
        <begin position="112"/>
        <end position="115"/>
    </location>
    <ligand>
        <name>ATP</name>
        <dbReference type="ChEBI" id="CHEBI:30616"/>
    </ligand>
</feature>